<dbReference type="InterPro" id="IPR001375">
    <property type="entry name" value="Peptidase_S9_cat"/>
</dbReference>
<evidence type="ECO:0000313" key="5">
    <source>
        <dbReference type="Proteomes" id="UP000460221"/>
    </source>
</evidence>
<dbReference type="InterPro" id="IPR011659">
    <property type="entry name" value="WD40"/>
</dbReference>
<keyword evidence="2" id="KW-0645">Protease</keyword>
<evidence type="ECO:0000256" key="2">
    <source>
        <dbReference type="ARBA" id="ARBA00022825"/>
    </source>
</evidence>
<keyword evidence="1 4" id="KW-0378">Hydrolase</keyword>
<evidence type="ECO:0000259" key="3">
    <source>
        <dbReference type="Pfam" id="PF00326"/>
    </source>
</evidence>
<dbReference type="Gene3D" id="2.120.10.30">
    <property type="entry name" value="TolB, C-terminal domain"/>
    <property type="match status" value="1"/>
</dbReference>
<feature type="domain" description="Peptidase S9 prolyl oligopeptidase catalytic" evidence="3">
    <location>
        <begin position="449"/>
        <end position="656"/>
    </location>
</feature>
<dbReference type="PANTHER" id="PTHR42776:SF27">
    <property type="entry name" value="DIPEPTIDYL PEPTIDASE FAMILY MEMBER 6"/>
    <property type="match status" value="1"/>
</dbReference>
<evidence type="ECO:0000256" key="1">
    <source>
        <dbReference type="ARBA" id="ARBA00022801"/>
    </source>
</evidence>
<organism evidence="4 5">
    <name type="scientific">Nakamurella alba</name>
    <dbReference type="NCBI Taxonomy" id="2665158"/>
    <lineage>
        <taxon>Bacteria</taxon>
        <taxon>Bacillati</taxon>
        <taxon>Actinomycetota</taxon>
        <taxon>Actinomycetes</taxon>
        <taxon>Nakamurellales</taxon>
        <taxon>Nakamurellaceae</taxon>
        <taxon>Nakamurella</taxon>
    </lineage>
</organism>
<dbReference type="InterPro" id="IPR029058">
    <property type="entry name" value="AB_hydrolase_fold"/>
</dbReference>
<comment type="caution">
    <text evidence="4">The sequence shown here is derived from an EMBL/GenBank/DDBJ whole genome shotgun (WGS) entry which is preliminary data.</text>
</comment>
<dbReference type="EMBL" id="WLYK01000011">
    <property type="protein sequence ID" value="MTD16777.1"/>
    <property type="molecule type" value="Genomic_DNA"/>
</dbReference>
<sequence>MKAADLETLHTLSRPALLHDGRVVVALARPDLESNKYQGGLWVIDPDAPPVEGGSTPAATRLTFGGRDSAPVASPDGRSIVFLRAVDGGKPQLMLMPADGGEPRTLISPPLGAGGVVFSPDGTRIAYVAGVPEQGRYGTDEKIDGDAEAPRPIRAMNYRRDGRGFLADQPLQVFVLGLAEGSEPVQLTGSSVDVGEIAFTADGSALLVTRSEGADTFREDLLRLPLPPADGADGADEKGERALEEGVVKAVEFSGGLSGQRDTDAGLLFVAVPFEGVDYSGRTAGVHLATADGSVRRLTDTETVDIDLESGTPVLRDGRVLAGVLHRGRVELRTFPVDAADLPLEAMHVLLGGELVVRSFTVRGDRLAAVVGVPGDPAEVVVLDLTDGTHRTVSDFGAVLAAGACRQVEITAIAPDGYPVHGFLVLPEGDGPHPVLLDVHGGPHAQYTWGFFDEAQAYAGAGYAVVLPNPRGSAGYGQEHGMAVRYRMGTVDVADVLALLDAALERADLDAERVGVMGGSYGGFMTSWLVAHHPERFVAGISERAVNAWDSFAGSSDIGWFFAENYVGTTRDAQWQASPLAYADKVGVPLLIIHSEQDWRCPVEQAQRLFVALRLRGAETEMLLFPGEGHELSRSGRPQHRAQRFAAILDWWERYLPVRAT</sequence>
<dbReference type="SUPFAM" id="SSF82171">
    <property type="entry name" value="DPP6 N-terminal domain-like"/>
    <property type="match status" value="1"/>
</dbReference>
<dbReference type="AlphaFoldDB" id="A0A7K1FRK6"/>
<dbReference type="Pfam" id="PF07676">
    <property type="entry name" value="PD40"/>
    <property type="match status" value="2"/>
</dbReference>
<dbReference type="SUPFAM" id="SSF53474">
    <property type="entry name" value="alpha/beta-Hydrolases"/>
    <property type="match status" value="1"/>
</dbReference>
<dbReference type="Proteomes" id="UP000460221">
    <property type="component" value="Unassembled WGS sequence"/>
</dbReference>
<name>A0A7K1FRK6_9ACTN</name>
<dbReference type="GO" id="GO:0006508">
    <property type="term" value="P:proteolysis"/>
    <property type="evidence" value="ECO:0007669"/>
    <property type="project" value="InterPro"/>
</dbReference>
<dbReference type="Gene3D" id="3.40.50.1820">
    <property type="entry name" value="alpha/beta hydrolase"/>
    <property type="match status" value="1"/>
</dbReference>
<gene>
    <name evidence="4" type="ORF">GIS00_22855</name>
</gene>
<dbReference type="RefSeq" id="WP_154770754.1">
    <property type="nucleotide sequence ID" value="NZ_WLYK01000011.1"/>
</dbReference>
<accession>A0A7K1FRK6</accession>
<dbReference type="InterPro" id="IPR011042">
    <property type="entry name" value="6-blade_b-propeller_TolB-like"/>
</dbReference>
<dbReference type="PANTHER" id="PTHR42776">
    <property type="entry name" value="SERINE PEPTIDASE S9 FAMILY MEMBER"/>
    <property type="match status" value="1"/>
</dbReference>
<keyword evidence="5" id="KW-1185">Reference proteome</keyword>
<reference evidence="4 5" key="1">
    <citation type="submission" date="2019-11" db="EMBL/GenBank/DDBJ databases">
        <authorList>
            <person name="Jiang L.-Q."/>
        </authorList>
    </citation>
    <scope>NUCLEOTIDE SEQUENCE [LARGE SCALE GENOMIC DNA]</scope>
    <source>
        <strain evidence="4 5">YIM 132087</strain>
    </source>
</reference>
<proteinExistence type="predicted"/>
<evidence type="ECO:0000313" key="4">
    <source>
        <dbReference type="EMBL" id="MTD16777.1"/>
    </source>
</evidence>
<protein>
    <submittedName>
        <fullName evidence="4">Alpha/beta fold hydrolase</fullName>
    </submittedName>
</protein>
<keyword evidence="2" id="KW-0720">Serine protease</keyword>
<dbReference type="Pfam" id="PF00326">
    <property type="entry name" value="Peptidase_S9"/>
    <property type="match status" value="1"/>
</dbReference>
<dbReference type="GO" id="GO:0004252">
    <property type="term" value="F:serine-type endopeptidase activity"/>
    <property type="evidence" value="ECO:0007669"/>
    <property type="project" value="TreeGrafter"/>
</dbReference>